<reference evidence="1 2" key="1">
    <citation type="submission" date="2019-07" db="EMBL/GenBank/DDBJ databases">
        <authorList>
            <person name="Jastrzebski P J."/>
            <person name="Paukszto L."/>
            <person name="Jastrzebski P J."/>
        </authorList>
    </citation>
    <scope>NUCLEOTIDE SEQUENCE [LARGE SCALE GENOMIC DNA]</scope>
    <source>
        <strain evidence="1 2">WMS-il1</strain>
    </source>
</reference>
<keyword evidence="2" id="KW-1185">Reference proteome</keyword>
<name>A0A564YZH7_HYMDI</name>
<proteinExistence type="predicted"/>
<sequence length="78" mass="8823">MALVRKLVIKTKLFENTKIVPCQNPYPVIQVASELVGHNGHKLWRNEVQSSIFEHANQLSIAEAYDDSYAACYAKSMN</sequence>
<organism evidence="1 2">
    <name type="scientific">Hymenolepis diminuta</name>
    <name type="common">Rat tapeworm</name>
    <dbReference type="NCBI Taxonomy" id="6216"/>
    <lineage>
        <taxon>Eukaryota</taxon>
        <taxon>Metazoa</taxon>
        <taxon>Spiralia</taxon>
        <taxon>Lophotrochozoa</taxon>
        <taxon>Platyhelminthes</taxon>
        <taxon>Cestoda</taxon>
        <taxon>Eucestoda</taxon>
        <taxon>Cyclophyllidea</taxon>
        <taxon>Hymenolepididae</taxon>
        <taxon>Hymenolepis</taxon>
    </lineage>
</organism>
<evidence type="ECO:0000313" key="1">
    <source>
        <dbReference type="EMBL" id="VUZ52642.1"/>
    </source>
</evidence>
<accession>A0A564YZH7</accession>
<gene>
    <name evidence="1" type="ORF">WMSIL1_LOCUS11125</name>
</gene>
<dbReference type="AlphaFoldDB" id="A0A564YZH7"/>
<dbReference type="Proteomes" id="UP000321570">
    <property type="component" value="Unassembled WGS sequence"/>
</dbReference>
<protein>
    <submittedName>
        <fullName evidence="1">Uncharacterized protein</fullName>
    </submittedName>
</protein>
<dbReference type="EMBL" id="CABIJS010000510">
    <property type="protein sequence ID" value="VUZ52642.1"/>
    <property type="molecule type" value="Genomic_DNA"/>
</dbReference>
<evidence type="ECO:0000313" key="2">
    <source>
        <dbReference type="Proteomes" id="UP000321570"/>
    </source>
</evidence>